<name>A0A5N0ECN6_9NOCA</name>
<proteinExistence type="predicted"/>
<dbReference type="AlphaFoldDB" id="A0A5N0ECN6"/>
<dbReference type="EMBL" id="VXLC01000011">
    <property type="protein sequence ID" value="KAA8886646.1"/>
    <property type="molecule type" value="Genomic_DNA"/>
</dbReference>
<comment type="caution">
    <text evidence="1">The sequence shown here is derived from an EMBL/GenBank/DDBJ whole genome shotgun (WGS) entry which is preliminary data.</text>
</comment>
<accession>A0A5N0ECN6</accession>
<reference evidence="1 2" key="1">
    <citation type="submission" date="2019-09" db="EMBL/GenBank/DDBJ databases">
        <authorList>
            <person name="Wang X."/>
        </authorList>
    </citation>
    <scope>NUCLEOTIDE SEQUENCE [LARGE SCALE GENOMIC DNA]</scope>
    <source>
        <strain evidence="1 2">CICC 11023</strain>
    </source>
</reference>
<evidence type="ECO:0000313" key="1">
    <source>
        <dbReference type="EMBL" id="KAA8886646.1"/>
    </source>
</evidence>
<dbReference type="Proteomes" id="UP000323876">
    <property type="component" value="Unassembled WGS sequence"/>
</dbReference>
<dbReference type="OrthoDB" id="7876709at2"/>
<evidence type="ECO:0000313" key="2">
    <source>
        <dbReference type="Proteomes" id="UP000323876"/>
    </source>
</evidence>
<organism evidence="1 2">
    <name type="scientific">Nocardia colli</name>
    <dbReference type="NCBI Taxonomy" id="2545717"/>
    <lineage>
        <taxon>Bacteria</taxon>
        <taxon>Bacillati</taxon>
        <taxon>Actinomycetota</taxon>
        <taxon>Actinomycetes</taxon>
        <taxon>Mycobacteriales</taxon>
        <taxon>Nocardiaceae</taxon>
        <taxon>Nocardia</taxon>
    </lineage>
</organism>
<gene>
    <name evidence="1" type="ORF">F3087_23005</name>
</gene>
<sequence>MTLNYTDYSTLAGLYLEDSYVIDIAEDATEIRFVLEAVLTPDHPRYHAPAAGEQYCYVDGELVFGEVRSVEWLDRSFRKYKDATGTEDMGNIDSLTSSDGVYTVVGDWGKVQICTSADPEFRISESG</sequence>
<keyword evidence="2" id="KW-1185">Reference proteome</keyword>
<protein>
    <submittedName>
        <fullName evidence="1">Uncharacterized protein</fullName>
    </submittedName>
</protein>